<name>A0A931NEW3_9BURK</name>
<dbReference type="SUPFAM" id="SSF55486">
    <property type="entry name" value="Metalloproteases ('zincins'), catalytic domain"/>
    <property type="match status" value="1"/>
</dbReference>
<sequence length="255" mass="28677">MLAWLSQWRKRRALRRHAISEALWAEVLAAYPFIARRPAAVRNELRTLCSLFLSRKQFFGAGGLALNDFMVCAVAAQACLPILRLGLGVYEGQVGIVVHPHEVRARRVEQDPHGLVHEWDEELSGEAMAGGPLMLCWTAAARPDDPTQPVFNVVIHEFVHVLDLGNGESDGLPRIENKDLRRRWVHQLPRAWDRLANRIAHAEPSCMDPYGTEALDEFFAVASEAFFVDPEALNAEDAELYGLLRDYFQQDPATA</sequence>
<dbReference type="PANTHER" id="PTHR30164:SF2">
    <property type="entry name" value="PROTEIN MTFA"/>
    <property type="match status" value="1"/>
</dbReference>
<dbReference type="Proteomes" id="UP000620139">
    <property type="component" value="Unassembled WGS sequence"/>
</dbReference>
<dbReference type="InterPro" id="IPR024079">
    <property type="entry name" value="MetalloPept_cat_dom_sf"/>
</dbReference>
<keyword evidence="2" id="KW-1185">Reference proteome</keyword>
<dbReference type="PANTHER" id="PTHR30164">
    <property type="entry name" value="MTFA PEPTIDASE"/>
    <property type="match status" value="1"/>
</dbReference>
<dbReference type="Gene3D" id="3.40.390.10">
    <property type="entry name" value="Collagenase (Catalytic Domain)"/>
    <property type="match status" value="1"/>
</dbReference>
<organism evidence="1 2">
    <name type="scientific">Inhella gelatinilytica</name>
    <dbReference type="NCBI Taxonomy" id="2795030"/>
    <lineage>
        <taxon>Bacteria</taxon>
        <taxon>Pseudomonadati</taxon>
        <taxon>Pseudomonadota</taxon>
        <taxon>Betaproteobacteria</taxon>
        <taxon>Burkholderiales</taxon>
        <taxon>Sphaerotilaceae</taxon>
        <taxon>Inhella</taxon>
    </lineage>
</organism>
<dbReference type="AlphaFoldDB" id="A0A931NEW3"/>
<evidence type="ECO:0000313" key="2">
    <source>
        <dbReference type="Proteomes" id="UP000620139"/>
    </source>
</evidence>
<dbReference type="EMBL" id="JAEDAL010000009">
    <property type="protein sequence ID" value="MBH9554119.1"/>
    <property type="molecule type" value="Genomic_DNA"/>
</dbReference>
<dbReference type="Gene3D" id="1.10.472.150">
    <property type="entry name" value="Glucose-regulated metallo-peptidase M90, N-terminal domain"/>
    <property type="match status" value="1"/>
</dbReference>
<reference evidence="1" key="1">
    <citation type="submission" date="2020-12" db="EMBL/GenBank/DDBJ databases">
        <title>The genome sequence of Inhella sp. 4Y17.</title>
        <authorList>
            <person name="Liu Y."/>
        </authorList>
    </citation>
    <scope>NUCLEOTIDE SEQUENCE</scope>
    <source>
        <strain evidence="1">4Y10</strain>
    </source>
</reference>
<comment type="caution">
    <text evidence="1">The sequence shown here is derived from an EMBL/GenBank/DDBJ whole genome shotgun (WGS) entry which is preliminary data.</text>
</comment>
<dbReference type="InterPro" id="IPR010384">
    <property type="entry name" value="MtfA_fam"/>
</dbReference>
<dbReference type="RefSeq" id="WP_198101733.1">
    <property type="nucleotide sequence ID" value="NZ_JAEDAL010000009.1"/>
</dbReference>
<dbReference type="GO" id="GO:0008237">
    <property type="term" value="F:metallopeptidase activity"/>
    <property type="evidence" value="ECO:0007669"/>
    <property type="project" value="InterPro"/>
</dbReference>
<dbReference type="GO" id="GO:0005829">
    <property type="term" value="C:cytosol"/>
    <property type="evidence" value="ECO:0007669"/>
    <property type="project" value="TreeGrafter"/>
</dbReference>
<dbReference type="Pfam" id="PF06167">
    <property type="entry name" value="Peptidase_M90"/>
    <property type="match status" value="1"/>
</dbReference>
<protein>
    <submittedName>
        <fullName evidence="1">Zinc-dependent peptidase</fullName>
    </submittedName>
</protein>
<dbReference type="InterPro" id="IPR042252">
    <property type="entry name" value="MtfA_N"/>
</dbReference>
<accession>A0A931NEW3</accession>
<proteinExistence type="predicted"/>
<gene>
    <name evidence="1" type="ORF">I7X43_14835</name>
</gene>
<dbReference type="GO" id="GO:0004177">
    <property type="term" value="F:aminopeptidase activity"/>
    <property type="evidence" value="ECO:0007669"/>
    <property type="project" value="TreeGrafter"/>
</dbReference>
<dbReference type="CDD" id="cd20169">
    <property type="entry name" value="Peptidase_M90_mtfA"/>
    <property type="match status" value="1"/>
</dbReference>
<evidence type="ECO:0000313" key="1">
    <source>
        <dbReference type="EMBL" id="MBH9554119.1"/>
    </source>
</evidence>